<accession>A0A1R3KXJ5</accession>
<sequence>GYLTVTKSNHIYNVENNFTE</sequence>
<dbReference type="Proteomes" id="UP000188268">
    <property type="component" value="Unassembled WGS sequence"/>
</dbReference>
<proteinExistence type="predicted"/>
<evidence type="ECO:0000313" key="2">
    <source>
        <dbReference type="Proteomes" id="UP000188268"/>
    </source>
</evidence>
<comment type="caution">
    <text evidence="1">The sequence shown here is derived from an EMBL/GenBank/DDBJ whole genome shotgun (WGS) entry which is preliminary data.</text>
</comment>
<dbReference type="EMBL" id="AWWV01000847">
    <property type="protein sequence ID" value="OMP11800.1"/>
    <property type="molecule type" value="Genomic_DNA"/>
</dbReference>
<keyword evidence="2" id="KW-1185">Reference proteome</keyword>
<protein>
    <submittedName>
        <fullName evidence="1">Uncharacterized protein</fullName>
    </submittedName>
</protein>
<dbReference type="Gramene" id="OMP11800">
    <property type="protein sequence ID" value="OMP11800"/>
    <property type="gene ID" value="CCACVL1_00255"/>
</dbReference>
<feature type="non-terminal residue" evidence="1">
    <location>
        <position position="1"/>
    </location>
</feature>
<reference evidence="1 2" key="1">
    <citation type="submission" date="2013-09" db="EMBL/GenBank/DDBJ databases">
        <title>Corchorus capsularis genome sequencing.</title>
        <authorList>
            <person name="Alam M."/>
            <person name="Haque M.S."/>
            <person name="Islam M.S."/>
            <person name="Emdad E.M."/>
            <person name="Islam M.M."/>
            <person name="Ahmed B."/>
            <person name="Halim A."/>
            <person name="Hossen Q.M.M."/>
            <person name="Hossain M.Z."/>
            <person name="Ahmed R."/>
            <person name="Khan M.M."/>
            <person name="Islam R."/>
            <person name="Rashid M.M."/>
            <person name="Khan S.A."/>
            <person name="Rahman M.S."/>
            <person name="Alam M."/>
        </authorList>
    </citation>
    <scope>NUCLEOTIDE SEQUENCE [LARGE SCALE GENOMIC DNA]</scope>
    <source>
        <strain evidence="2">cv. CVL-1</strain>
        <tissue evidence="1">Whole seedling</tissue>
    </source>
</reference>
<dbReference type="AlphaFoldDB" id="A0A1R3KXJ5"/>
<evidence type="ECO:0000313" key="1">
    <source>
        <dbReference type="EMBL" id="OMP11800.1"/>
    </source>
</evidence>
<organism evidence="1 2">
    <name type="scientific">Corchorus capsularis</name>
    <name type="common">Jute</name>
    <dbReference type="NCBI Taxonomy" id="210143"/>
    <lineage>
        <taxon>Eukaryota</taxon>
        <taxon>Viridiplantae</taxon>
        <taxon>Streptophyta</taxon>
        <taxon>Embryophyta</taxon>
        <taxon>Tracheophyta</taxon>
        <taxon>Spermatophyta</taxon>
        <taxon>Magnoliopsida</taxon>
        <taxon>eudicotyledons</taxon>
        <taxon>Gunneridae</taxon>
        <taxon>Pentapetalae</taxon>
        <taxon>rosids</taxon>
        <taxon>malvids</taxon>
        <taxon>Malvales</taxon>
        <taxon>Malvaceae</taxon>
        <taxon>Grewioideae</taxon>
        <taxon>Apeibeae</taxon>
        <taxon>Corchorus</taxon>
    </lineage>
</organism>
<name>A0A1R3KXJ5_COCAP</name>
<gene>
    <name evidence="1" type="ORF">CCACVL1_00255</name>
</gene>